<comment type="caution">
    <text evidence="7">The sequence shown here is derived from an EMBL/GenBank/DDBJ whole genome shotgun (WGS) entry which is preliminary data.</text>
</comment>
<dbReference type="InterPro" id="IPR035897">
    <property type="entry name" value="Toll_tir_struct_dom_sf"/>
</dbReference>
<dbReference type="InterPro" id="IPR044974">
    <property type="entry name" value="Disease_R_plants"/>
</dbReference>
<keyword evidence="5" id="KW-1133">Transmembrane helix</keyword>
<feature type="region of interest" description="Disordered" evidence="4">
    <location>
        <begin position="998"/>
        <end position="1023"/>
    </location>
</feature>
<evidence type="ECO:0000256" key="4">
    <source>
        <dbReference type="SAM" id="MobiDB-lite"/>
    </source>
</evidence>
<dbReference type="Pfam" id="PF20160">
    <property type="entry name" value="C-JID"/>
    <property type="match status" value="1"/>
</dbReference>
<dbReference type="GO" id="GO:0043531">
    <property type="term" value="F:ADP binding"/>
    <property type="evidence" value="ECO:0007669"/>
    <property type="project" value="InterPro"/>
</dbReference>
<feature type="compositionally biased region" description="Low complexity" evidence="4">
    <location>
        <begin position="9"/>
        <end position="45"/>
    </location>
</feature>
<accession>A0A8K0E153</accession>
<dbReference type="SUPFAM" id="SSF52540">
    <property type="entry name" value="P-loop containing nucleoside triphosphate hydrolases"/>
    <property type="match status" value="1"/>
</dbReference>
<dbReference type="Gene3D" id="3.40.50.10140">
    <property type="entry name" value="Toll/interleukin-1 receptor homology (TIR) domain"/>
    <property type="match status" value="1"/>
</dbReference>
<evidence type="ECO:0000256" key="2">
    <source>
        <dbReference type="ARBA" id="ARBA00022737"/>
    </source>
</evidence>
<evidence type="ECO:0000256" key="5">
    <source>
        <dbReference type="SAM" id="Phobius"/>
    </source>
</evidence>
<dbReference type="Pfam" id="PF23282">
    <property type="entry name" value="WHD_ROQ1"/>
    <property type="match status" value="1"/>
</dbReference>
<dbReference type="InterPro" id="IPR003591">
    <property type="entry name" value="Leu-rich_rpt_typical-subtyp"/>
</dbReference>
<name>A0A8K0E153_9ROSA</name>
<dbReference type="Gene3D" id="1.10.8.430">
    <property type="entry name" value="Helical domain of apoptotic protease-activating factors"/>
    <property type="match status" value="1"/>
</dbReference>
<dbReference type="GO" id="GO:0061809">
    <property type="term" value="F:NAD+ nucleosidase activity, cyclic ADP-ribose generating"/>
    <property type="evidence" value="ECO:0007669"/>
    <property type="project" value="UniProtKB-EC"/>
</dbReference>
<dbReference type="GO" id="GO:0007165">
    <property type="term" value="P:signal transduction"/>
    <property type="evidence" value="ECO:0007669"/>
    <property type="project" value="InterPro"/>
</dbReference>
<dbReference type="PANTHER" id="PTHR11017:SF573">
    <property type="entry name" value="ADP-RIBOSYL CYCLASE_CYCLIC ADP-RIBOSE HYDROLASE"/>
    <property type="match status" value="1"/>
</dbReference>
<dbReference type="InterPro" id="IPR058192">
    <property type="entry name" value="WHD_ROQ1-like"/>
</dbReference>
<dbReference type="GO" id="GO:0006952">
    <property type="term" value="P:defense response"/>
    <property type="evidence" value="ECO:0007669"/>
    <property type="project" value="InterPro"/>
</dbReference>
<keyword evidence="2" id="KW-0677">Repeat</keyword>
<dbReference type="SUPFAM" id="SSF52058">
    <property type="entry name" value="L domain-like"/>
    <property type="match status" value="1"/>
</dbReference>
<dbReference type="Pfam" id="PF13855">
    <property type="entry name" value="LRR_8"/>
    <property type="match status" value="1"/>
</dbReference>
<dbReference type="Proteomes" id="UP000796880">
    <property type="component" value="Unassembled WGS sequence"/>
</dbReference>
<dbReference type="Pfam" id="PF01582">
    <property type="entry name" value="TIR"/>
    <property type="match status" value="1"/>
</dbReference>
<dbReference type="Gene3D" id="3.80.10.10">
    <property type="entry name" value="Ribonuclease Inhibitor"/>
    <property type="match status" value="2"/>
</dbReference>
<dbReference type="SUPFAM" id="SSF52200">
    <property type="entry name" value="Toll/Interleukin receptor TIR domain"/>
    <property type="match status" value="1"/>
</dbReference>
<feature type="transmembrane region" description="Helical" evidence="5">
    <location>
        <begin position="1027"/>
        <end position="1045"/>
    </location>
</feature>
<reference evidence="7" key="1">
    <citation type="submission" date="2020-03" db="EMBL/GenBank/DDBJ databases">
        <title>A high-quality chromosome-level genome assembly of a woody plant with both climbing and erect habits, Rhamnella rubrinervis.</title>
        <authorList>
            <person name="Lu Z."/>
            <person name="Yang Y."/>
            <person name="Zhu X."/>
            <person name="Sun Y."/>
        </authorList>
    </citation>
    <scope>NUCLEOTIDE SEQUENCE</scope>
    <source>
        <strain evidence="7">BYM</strain>
        <tissue evidence="7">Leaf</tissue>
    </source>
</reference>
<dbReference type="PANTHER" id="PTHR11017">
    <property type="entry name" value="LEUCINE-RICH REPEAT-CONTAINING PROTEIN"/>
    <property type="match status" value="1"/>
</dbReference>
<gene>
    <name evidence="7" type="ORF">FNV43_RR20430</name>
</gene>
<keyword evidence="5" id="KW-0812">Transmembrane</keyword>
<dbReference type="InterPro" id="IPR027417">
    <property type="entry name" value="P-loop_NTPase"/>
</dbReference>
<evidence type="ECO:0000256" key="1">
    <source>
        <dbReference type="ARBA" id="ARBA00022614"/>
    </source>
</evidence>
<dbReference type="InterPro" id="IPR045344">
    <property type="entry name" value="C-JID"/>
</dbReference>
<dbReference type="EMBL" id="VOIH02000009">
    <property type="protein sequence ID" value="KAF3437674.1"/>
    <property type="molecule type" value="Genomic_DNA"/>
</dbReference>
<evidence type="ECO:0000256" key="3">
    <source>
        <dbReference type="ARBA" id="ARBA00023027"/>
    </source>
</evidence>
<keyword evidence="8" id="KW-1185">Reference proteome</keyword>
<sequence>MEISNPFFSSSSSSSPHQEYYDVSSSSSSSPPEEYYDASSSFSSSPPEECYDVFLSFRGVDTRKNFTGHLHGALKQRGLHTFFDVDKLERGEFVNEGLLNAIEDSNCWIIVLSENYASSHWCLIELARIVECMGTSRHVLPIFFHVKADDLQNLSGSFEETMKNHEKYHDSEKVQSWRNALKTVGHIAGWNVIKDTTDESEFIVQFIQKISRKLEVATLNASQHLVGIEPRLEKFKSHMVQRSDSVQFIGICGMGGIDALAGNVIGEENWFGNGSIIIVTTKNRGVLNANNINAIYDAVKLDYVEDRKLFCRKVFQSDIPPEAYIHVCDKMIKYANGLPLALIELGSGLNRESSVNDFENKFCRLKTDQGNKINSVLKVSFDDLHKIEREIFLDIACFFNKYNKDHVIVILDSMDSYGISNTALDSYGISNTAYGIKILVEGCLLSIDQHDGLDMHDLLQDMGRKIVRNEYPNEPRRQSRIWDVADLNIIAESKTRTDKVEVEVEVEVEAIVTAVEPSKKLTSFQAISQMEKLRLLMIFDPDCGNDSSTPNHVNLSKKYLRYLQWHKFPYKCFPSSCGSFDISIKKLWKKHDMDLFNLKIIDLSHSQNLTKFEDFKVVPNLERLILEGCIKLSEIHDSITSLEKLIKLNLASCKSLKKFPDNIKEDFGHLKRLKEVDVRDSGIRHLPSSIFLIENLKVLCDEEVANSSVRESLINPPKERCVLPDNLRNLTKLDLSDRNLKGKAFPEHFGNLVSLKELNLSKNPFSGLPSGINGLSTLTYLNLMYCKFLRHLSPDQLPSSLQTIRVDYCTSLTTLLDQSEPCHIQCSTYCVDCTELVKRRGGEMTALTSLKRYIQSQDPTHSTRSFDIVIPGSKIPTWFTTRSSGSSLSINLDSDNKWIGIAFSLCFPANSWDDEFSCTVKVRGQNKEWNFVTEKIYRRSSNHLWLSYSPRDFYSECPQNGCYCLDFSFYVNEPNNSCTGPCGVRLVYEKDREELNKLATQNRNQSPEDEEDGEHYSRSERSKNQKGIFGSILVATIVASLVVALRHKPH</sequence>
<feature type="region of interest" description="Disordered" evidence="4">
    <location>
        <begin position="1"/>
        <end position="47"/>
    </location>
</feature>
<dbReference type="FunFam" id="3.40.50.10140:FF:000007">
    <property type="entry name" value="Disease resistance protein (TIR-NBS-LRR class)"/>
    <property type="match status" value="1"/>
</dbReference>
<evidence type="ECO:0000313" key="8">
    <source>
        <dbReference type="Proteomes" id="UP000796880"/>
    </source>
</evidence>
<protein>
    <recommendedName>
        <fullName evidence="6">TIR domain-containing protein</fullName>
    </recommendedName>
</protein>
<proteinExistence type="predicted"/>
<evidence type="ECO:0000313" key="7">
    <source>
        <dbReference type="EMBL" id="KAF3437674.1"/>
    </source>
</evidence>
<dbReference type="SMART" id="SM00369">
    <property type="entry name" value="LRR_TYP"/>
    <property type="match status" value="2"/>
</dbReference>
<dbReference type="PROSITE" id="PS50104">
    <property type="entry name" value="TIR"/>
    <property type="match status" value="1"/>
</dbReference>
<dbReference type="InterPro" id="IPR001611">
    <property type="entry name" value="Leu-rich_rpt"/>
</dbReference>
<organism evidence="7 8">
    <name type="scientific">Rhamnella rubrinervis</name>
    <dbReference type="NCBI Taxonomy" id="2594499"/>
    <lineage>
        <taxon>Eukaryota</taxon>
        <taxon>Viridiplantae</taxon>
        <taxon>Streptophyta</taxon>
        <taxon>Embryophyta</taxon>
        <taxon>Tracheophyta</taxon>
        <taxon>Spermatophyta</taxon>
        <taxon>Magnoliopsida</taxon>
        <taxon>eudicotyledons</taxon>
        <taxon>Gunneridae</taxon>
        <taxon>Pentapetalae</taxon>
        <taxon>rosids</taxon>
        <taxon>fabids</taxon>
        <taxon>Rosales</taxon>
        <taxon>Rhamnaceae</taxon>
        <taxon>rhamnoid group</taxon>
        <taxon>Rhamneae</taxon>
        <taxon>Rhamnella</taxon>
    </lineage>
</organism>
<keyword evidence="3" id="KW-0520">NAD</keyword>
<evidence type="ECO:0000259" key="6">
    <source>
        <dbReference type="PROSITE" id="PS50104"/>
    </source>
</evidence>
<keyword evidence="1" id="KW-0433">Leucine-rich repeat</keyword>
<dbReference type="AlphaFoldDB" id="A0A8K0E153"/>
<feature type="compositionally biased region" description="Basic and acidic residues" evidence="4">
    <location>
        <begin position="1014"/>
        <end position="1023"/>
    </location>
</feature>
<dbReference type="OrthoDB" id="1901675at2759"/>
<dbReference type="SMART" id="SM00255">
    <property type="entry name" value="TIR"/>
    <property type="match status" value="1"/>
</dbReference>
<dbReference type="InterPro" id="IPR042197">
    <property type="entry name" value="Apaf_helical"/>
</dbReference>
<dbReference type="InterPro" id="IPR032675">
    <property type="entry name" value="LRR_dom_sf"/>
</dbReference>
<keyword evidence="5" id="KW-0472">Membrane</keyword>
<feature type="domain" description="TIR" evidence="6">
    <location>
        <begin position="49"/>
        <end position="214"/>
    </location>
</feature>
<dbReference type="InterPro" id="IPR000157">
    <property type="entry name" value="TIR_dom"/>
</dbReference>